<dbReference type="PANTHER" id="PTHR11360">
    <property type="entry name" value="MONOCARBOXYLATE TRANSPORTER"/>
    <property type="match status" value="1"/>
</dbReference>
<dbReference type="InterPro" id="IPR020846">
    <property type="entry name" value="MFS_dom"/>
</dbReference>
<gene>
    <name evidence="6" type="ORF">BO99DRAFT_455368</name>
</gene>
<feature type="transmembrane region" description="Helical" evidence="4">
    <location>
        <begin position="366"/>
        <end position="385"/>
    </location>
</feature>
<organism evidence="6 7">
    <name type="scientific">Aspergillus violaceofuscus (strain CBS 115571)</name>
    <dbReference type="NCBI Taxonomy" id="1450538"/>
    <lineage>
        <taxon>Eukaryota</taxon>
        <taxon>Fungi</taxon>
        <taxon>Dikarya</taxon>
        <taxon>Ascomycota</taxon>
        <taxon>Pezizomycotina</taxon>
        <taxon>Eurotiomycetes</taxon>
        <taxon>Eurotiomycetidae</taxon>
        <taxon>Eurotiales</taxon>
        <taxon>Aspergillaceae</taxon>
        <taxon>Aspergillus</taxon>
    </lineage>
</organism>
<comment type="similarity">
    <text evidence="2">Belongs to the major facilitator superfamily. Monocarboxylate porter (TC 2.A.1.13) family.</text>
</comment>
<feature type="transmembrane region" description="Helical" evidence="4">
    <location>
        <begin position="167"/>
        <end position="186"/>
    </location>
</feature>
<feature type="transmembrane region" description="Helical" evidence="4">
    <location>
        <begin position="109"/>
        <end position="127"/>
    </location>
</feature>
<dbReference type="Gene3D" id="1.20.1250.20">
    <property type="entry name" value="MFS general substrate transporter like domains"/>
    <property type="match status" value="2"/>
</dbReference>
<keyword evidence="7" id="KW-1185">Reference proteome</keyword>
<dbReference type="GO" id="GO:0016020">
    <property type="term" value="C:membrane"/>
    <property type="evidence" value="ECO:0007669"/>
    <property type="project" value="UniProtKB-SubCell"/>
</dbReference>
<keyword evidence="4" id="KW-0812">Transmembrane</keyword>
<evidence type="ECO:0000313" key="7">
    <source>
        <dbReference type="Proteomes" id="UP000249829"/>
    </source>
</evidence>
<dbReference type="InterPro" id="IPR011701">
    <property type="entry name" value="MFS"/>
</dbReference>
<dbReference type="SUPFAM" id="SSF103473">
    <property type="entry name" value="MFS general substrate transporter"/>
    <property type="match status" value="1"/>
</dbReference>
<dbReference type="PANTHER" id="PTHR11360:SF315">
    <property type="entry name" value="TRANSPORTER MCH2-RELATED"/>
    <property type="match status" value="1"/>
</dbReference>
<reference evidence="6 7" key="1">
    <citation type="submission" date="2018-02" db="EMBL/GenBank/DDBJ databases">
        <title>The genomes of Aspergillus section Nigri reveals drivers in fungal speciation.</title>
        <authorList>
            <consortium name="DOE Joint Genome Institute"/>
            <person name="Vesth T.C."/>
            <person name="Nybo J."/>
            <person name="Theobald S."/>
            <person name="Brandl J."/>
            <person name="Frisvad J.C."/>
            <person name="Nielsen K.F."/>
            <person name="Lyhne E.K."/>
            <person name="Kogle M.E."/>
            <person name="Kuo A."/>
            <person name="Riley R."/>
            <person name="Clum A."/>
            <person name="Nolan M."/>
            <person name="Lipzen A."/>
            <person name="Salamov A."/>
            <person name="Henrissat B."/>
            <person name="Wiebenga A."/>
            <person name="De vries R.P."/>
            <person name="Grigoriev I.V."/>
            <person name="Mortensen U.H."/>
            <person name="Andersen M.R."/>
            <person name="Baker S.E."/>
        </authorList>
    </citation>
    <scope>NUCLEOTIDE SEQUENCE [LARGE SCALE GENOMIC DNA]</scope>
    <source>
        <strain evidence="6 7">CBS 115571</strain>
    </source>
</reference>
<evidence type="ECO:0000256" key="2">
    <source>
        <dbReference type="ARBA" id="ARBA00006727"/>
    </source>
</evidence>
<keyword evidence="4" id="KW-0472">Membrane</keyword>
<protein>
    <submittedName>
        <fullName evidence="6">MFS general substrate transporter</fullName>
    </submittedName>
</protein>
<dbReference type="EMBL" id="KZ825102">
    <property type="protein sequence ID" value="PYI24431.1"/>
    <property type="molecule type" value="Genomic_DNA"/>
</dbReference>
<feature type="compositionally biased region" description="Polar residues" evidence="3">
    <location>
        <begin position="1"/>
        <end position="14"/>
    </location>
</feature>
<name>A0A2V5HKZ2_ASPV1</name>
<evidence type="ECO:0000256" key="4">
    <source>
        <dbReference type="SAM" id="Phobius"/>
    </source>
</evidence>
<proteinExistence type="inferred from homology"/>
<dbReference type="Pfam" id="PF07690">
    <property type="entry name" value="MFS_1"/>
    <property type="match status" value="1"/>
</dbReference>
<feature type="domain" description="Major facilitator superfamily (MFS) profile" evidence="5">
    <location>
        <begin position="240"/>
        <end position="446"/>
    </location>
</feature>
<feature type="transmembrane region" description="Helical" evidence="4">
    <location>
        <begin position="332"/>
        <end position="354"/>
    </location>
</feature>
<feature type="transmembrane region" description="Helical" evidence="4">
    <location>
        <begin position="78"/>
        <end position="97"/>
    </location>
</feature>
<dbReference type="GO" id="GO:0022857">
    <property type="term" value="F:transmembrane transporter activity"/>
    <property type="evidence" value="ECO:0007669"/>
    <property type="project" value="InterPro"/>
</dbReference>
<accession>A0A2V5HKZ2</accession>
<feature type="region of interest" description="Disordered" evidence="3">
    <location>
        <begin position="1"/>
        <end position="27"/>
    </location>
</feature>
<keyword evidence="4" id="KW-1133">Transmembrane helix</keyword>
<dbReference type="InterPro" id="IPR050327">
    <property type="entry name" value="Proton-linked_MCT"/>
</dbReference>
<dbReference type="Proteomes" id="UP000249829">
    <property type="component" value="Unassembled WGS sequence"/>
</dbReference>
<feature type="transmembrane region" description="Helical" evidence="4">
    <location>
        <begin position="198"/>
        <end position="218"/>
    </location>
</feature>
<evidence type="ECO:0000259" key="5">
    <source>
        <dbReference type="PROSITE" id="PS50850"/>
    </source>
</evidence>
<comment type="subcellular location">
    <subcellularLocation>
        <location evidence="1">Membrane</location>
        <topology evidence="1">Multi-pass membrane protein</topology>
    </subcellularLocation>
</comment>
<feature type="transmembrane region" description="Helical" evidence="4">
    <location>
        <begin position="305"/>
        <end position="326"/>
    </location>
</feature>
<sequence length="446" mass="47937">MTAIQSGTQAQACPTQPLPDEVSEHSIAQGEPPNGGYGWVCVACISLINAHTWGINGSYGVFLAHYIKADIFPGTSSLIYALIGGLTVSMCLVISPVGALTTRRWGTRATLLIGVAFQTVGLVAASFCHEIWQLVLSQGLCFGWGMGLMFVASFGIPAQWFTTKRSLASGFATCGSALGGLIYSLGANAMIENISLPWAFRILAIVSLVVNFGSSLFLRDRNTQTRNRPAVFKASLLKNIDFLLVLLWAIFSLTAYTIVLFSIPDYGESEGLSADQGALLGALVNLGQVVGRPGVGFLSDRLGRLNVSAVMTFLSGLLCLVFWTFARQYASIVGFSIVIGLFIGTFWASLAPLVAEVLGLHETINGLNICWMVLVSPITVCEIIGLVLRKSSGDEYLYVQIFTGALYVAASLCLWVLRGRVVRSRRYCTYTDKSASTMLVLGFAKV</sequence>
<feature type="transmembrane region" description="Helical" evidence="4">
    <location>
        <begin position="278"/>
        <end position="298"/>
    </location>
</feature>
<dbReference type="OMA" id="TINCFTW"/>
<dbReference type="CDD" id="cd17352">
    <property type="entry name" value="MFS_MCT_SLC16"/>
    <property type="match status" value="1"/>
</dbReference>
<feature type="transmembrane region" description="Helical" evidence="4">
    <location>
        <begin position="133"/>
        <end position="155"/>
    </location>
</feature>
<feature type="transmembrane region" description="Helical" evidence="4">
    <location>
        <begin position="239"/>
        <end position="263"/>
    </location>
</feature>
<evidence type="ECO:0000256" key="1">
    <source>
        <dbReference type="ARBA" id="ARBA00004141"/>
    </source>
</evidence>
<dbReference type="InterPro" id="IPR036259">
    <property type="entry name" value="MFS_trans_sf"/>
</dbReference>
<dbReference type="PROSITE" id="PS50850">
    <property type="entry name" value="MFS"/>
    <property type="match status" value="1"/>
</dbReference>
<evidence type="ECO:0000313" key="6">
    <source>
        <dbReference type="EMBL" id="PYI24431.1"/>
    </source>
</evidence>
<dbReference type="AlphaFoldDB" id="A0A2V5HKZ2"/>
<feature type="transmembrane region" description="Helical" evidence="4">
    <location>
        <begin position="397"/>
        <end position="417"/>
    </location>
</feature>
<evidence type="ECO:0000256" key="3">
    <source>
        <dbReference type="SAM" id="MobiDB-lite"/>
    </source>
</evidence>